<keyword evidence="1" id="KW-0472">Membrane</keyword>
<dbReference type="PROSITE" id="PS51257">
    <property type="entry name" value="PROKAR_LIPOPROTEIN"/>
    <property type="match status" value="1"/>
</dbReference>
<dbReference type="AlphaFoldDB" id="A0A9Q4ITR8"/>
<comment type="caution">
    <text evidence="2">The sequence shown here is derived from an EMBL/GenBank/DDBJ whole genome shotgun (WGS) entry which is preliminary data.</text>
</comment>
<proteinExistence type="predicted"/>
<protein>
    <recommendedName>
        <fullName evidence="4">Lipoprotein</fullName>
    </recommendedName>
</protein>
<accession>A0A9Q4ITR8</accession>
<keyword evidence="1" id="KW-0812">Transmembrane</keyword>
<sequence>MIHQKKFVTISIGYRIYKMLGMLCLCVLVYSCGSKSPLTMRLFMQAGGATVELPNTSSADSVFTVSETVGFRDSVVVENPVSSVDSLEEDIWKSIDMDRIDIVAQRKSIERILERNGEVTLMFYVKAPKVLLDSCWKLTMYPELIEKDSSVLLSPVILRGKEFIRTQESQYKAYDDFLRGIIPESKYDSAFVDREGIRKDIFARQRLFWKVYEAERRRRLAYLRWKALMDKRHGWISTKAEGNRNTLKQRMQRNVLERSVEKFIAGYDRVGIRASYQKKYDRRTDFWPAYRLPRAMTVKDVPSRFQELYLSGGRLEDIRNYSFTRRDSIEIASHRYFRKAIAENEYNRDHQDLIRDRIIRFPYADSAMVNQTADPSEDFSYLYMYRIPVREGMKKLHITLRGNVLATDHSVWSLPPADTLTFVIASVADLADATLARRFDIAGDSVNHLTPEREEYAQGLEALSNREYQRALGILEKYPDYNTAVALTCLGYHAKSEDLLKQLPQTAAVEYLRAIVNVRLEDYQAAAELLLEACRKDTKYVYRTEMDSDIAALLPRFMGLKEELERIASEE</sequence>
<reference evidence="2" key="1">
    <citation type="submission" date="2022-12" db="EMBL/GenBank/DDBJ databases">
        <title>Development of a Multilocus Sequence Typing Scheme for Bacteroides fragilis Based on Whole Genome Sequencing Data and Clinical Application.</title>
        <authorList>
            <person name="Nielsen F.D."/>
            <person name="Justesen U.S."/>
        </authorList>
    </citation>
    <scope>NUCLEOTIDE SEQUENCE</scope>
    <source>
        <strain evidence="2">BF_BC_VIB_DK_2012_57</strain>
    </source>
</reference>
<dbReference type="RefSeq" id="WP_269104165.1">
    <property type="nucleotide sequence ID" value="NZ_JAPUAV010000012.1"/>
</dbReference>
<evidence type="ECO:0008006" key="4">
    <source>
        <dbReference type="Google" id="ProtNLM"/>
    </source>
</evidence>
<name>A0A9Q4ITR8_BACFG</name>
<keyword evidence="1" id="KW-1133">Transmembrane helix</keyword>
<evidence type="ECO:0000313" key="2">
    <source>
        <dbReference type="EMBL" id="MCZ2572903.1"/>
    </source>
</evidence>
<dbReference type="Proteomes" id="UP001078742">
    <property type="component" value="Unassembled WGS sequence"/>
</dbReference>
<evidence type="ECO:0000256" key="1">
    <source>
        <dbReference type="SAM" id="Phobius"/>
    </source>
</evidence>
<gene>
    <name evidence="2" type="ORF">O1420_16110</name>
</gene>
<dbReference type="EMBL" id="JAPUAV010000012">
    <property type="protein sequence ID" value="MCZ2572903.1"/>
    <property type="molecule type" value="Genomic_DNA"/>
</dbReference>
<feature type="transmembrane region" description="Helical" evidence="1">
    <location>
        <begin position="12"/>
        <end position="31"/>
    </location>
</feature>
<evidence type="ECO:0000313" key="3">
    <source>
        <dbReference type="Proteomes" id="UP001078742"/>
    </source>
</evidence>
<organism evidence="2 3">
    <name type="scientific">Bacteroides fragilis</name>
    <dbReference type="NCBI Taxonomy" id="817"/>
    <lineage>
        <taxon>Bacteria</taxon>
        <taxon>Pseudomonadati</taxon>
        <taxon>Bacteroidota</taxon>
        <taxon>Bacteroidia</taxon>
        <taxon>Bacteroidales</taxon>
        <taxon>Bacteroidaceae</taxon>
        <taxon>Bacteroides</taxon>
    </lineage>
</organism>